<comment type="similarity">
    <text evidence="1">Belongs to the BLOC1S1 family.</text>
</comment>
<dbReference type="Pfam" id="PF06320">
    <property type="entry name" value="GCN5L1"/>
    <property type="match status" value="1"/>
</dbReference>
<sequence>MLSSMVTKHHNQLKIKKEEIETKRNEAIDSSVDFTSNLVNHLNDGVAKTYLNQRKLDSESKQLVQNVAQFERSVNQWLGLMNGLNKAVKELGDVQNWSQAIEQDMRTVSSALEYTYQCRQSQTPQP</sequence>
<reference evidence="3" key="1">
    <citation type="submission" date="2020-11" db="EMBL/GenBank/DDBJ databases">
        <authorList>
            <person name="Tran Van P."/>
        </authorList>
    </citation>
    <scope>NUCLEOTIDE SEQUENCE</scope>
</reference>
<evidence type="ECO:0000313" key="3">
    <source>
        <dbReference type="EMBL" id="CAD7620583.1"/>
    </source>
</evidence>
<name>A0A7R9KF34_9ACAR</name>
<dbReference type="EMBL" id="OC854857">
    <property type="protein sequence ID" value="CAD7620583.1"/>
    <property type="molecule type" value="Genomic_DNA"/>
</dbReference>
<dbReference type="GO" id="GO:0016197">
    <property type="term" value="P:endosomal transport"/>
    <property type="evidence" value="ECO:0007669"/>
    <property type="project" value="TreeGrafter"/>
</dbReference>
<keyword evidence="4" id="KW-1185">Reference proteome</keyword>
<accession>A0A7R9KF34</accession>
<evidence type="ECO:0000256" key="1">
    <source>
        <dbReference type="ARBA" id="ARBA00007133"/>
    </source>
</evidence>
<dbReference type="AlphaFoldDB" id="A0A7R9KF34"/>
<evidence type="ECO:0000256" key="2">
    <source>
        <dbReference type="ARBA" id="ARBA00019577"/>
    </source>
</evidence>
<evidence type="ECO:0000313" key="4">
    <source>
        <dbReference type="Proteomes" id="UP000759131"/>
    </source>
</evidence>
<gene>
    <name evidence="3" type="ORF">OSB1V03_LOCUS1064</name>
</gene>
<dbReference type="OrthoDB" id="20018at2759"/>
<dbReference type="GO" id="GO:0031083">
    <property type="term" value="C:BLOC-1 complex"/>
    <property type="evidence" value="ECO:0007669"/>
    <property type="project" value="InterPro"/>
</dbReference>
<dbReference type="InterPro" id="IPR009395">
    <property type="entry name" value="BLOC1S1"/>
</dbReference>
<proteinExistence type="inferred from homology"/>
<dbReference type="EMBL" id="CAJPIZ010000282">
    <property type="protein sequence ID" value="CAG2101013.1"/>
    <property type="molecule type" value="Genomic_DNA"/>
</dbReference>
<protein>
    <recommendedName>
        <fullName evidence="2">Biogenesis of lysosome-related organelles complex 1 subunit 1</fullName>
    </recommendedName>
</protein>
<organism evidence="3">
    <name type="scientific">Medioppia subpectinata</name>
    <dbReference type="NCBI Taxonomy" id="1979941"/>
    <lineage>
        <taxon>Eukaryota</taxon>
        <taxon>Metazoa</taxon>
        <taxon>Ecdysozoa</taxon>
        <taxon>Arthropoda</taxon>
        <taxon>Chelicerata</taxon>
        <taxon>Arachnida</taxon>
        <taxon>Acari</taxon>
        <taxon>Acariformes</taxon>
        <taxon>Sarcoptiformes</taxon>
        <taxon>Oribatida</taxon>
        <taxon>Brachypylina</taxon>
        <taxon>Oppioidea</taxon>
        <taxon>Oppiidae</taxon>
        <taxon>Medioppia</taxon>
    </lineage>
</organism>
<dbReference type="PANTHER" id="PTHR13073">
    <property type="entry name" value="BLOC-1 COMPLEX SUBUNIT 1"/>
    <property type="match status" value="1"/>
</dbReference>
<dbReference type="Proteomes" id="UP000759131">
    <property type="component" value="Unassembled WGS sequence"/>
</dbReference>
<dbReference type="PANTHER" id="PTHR13073:SF0">
    <property type="entry name" value="BIOGENESIS OF LYSOSOME-RELATED ORGANELLES COMPLEX 1 SUBUNIT 1"/>
    <property type="match status" value="1"/>
</dbReference>